<reference evidence="1 2" key="1">
    <citation type="submission" date="2024-04" db="EMBL/GenBank/DDBJ databases">
        <title>Tritrichomonas musculus Genome.</title>
        <authorList>
            <person name="Alves-Ferreira E."/>
            <person name="Grigg M."/>
            <person name="Lorenzi H."/>
            <person name="Galac M."/>
        </authorList>
    </citation>
    <scope>NUCLEOTIDE SEQUENCE [LARGE SCALE GENOMIC DNA]</scope>
    <source>
        <strain evidence="1 2">EAF2021</strain>
    </source>
</reference>
<name>A0ABR2K9P9_9EUKA</name>
<gene>
    <name evidence="1" type="ORF">M9Y10_038900</name>
</gene>
<protein>
    <submittedName>
        <fullName evidence="1">Uncharacterized protein</fullName>
    </submittedName>
</protein>
<accession>A0ABR2K9P9</accession>
<organism evidence="1 2">
    <name type="scientific">Tritrichomonas musculus</name>
    <dbReference type="NCBI Taxonomy" id="1915356"/>
    <lineage>
        <taxon>Eukaryota</taxon>
        <taxon>Metamonada</taxon>
        <taxon>Parabasalia</taxon>
        <taxon>Tritrichomonadida</taxon>
        <taxon>Tritrichomonadidae</taxon>
        <taxon>Tritrichomonas</taxon>
    </lineage>
</organism>
<proteinExistence type="predicted"/>
<evidence type="ECO:0000313" key="2">
    <source>
        <dbReference type="Proteomes" id="UP001470230"/>
    </source>
</evidence>
<evidence type="ECO:0000313" key="1">
    <source>
        <dbReference type="EMBL" id="KAK8887843.1"/>
    </source>
</evidence>
<dbReference type="EMBL" id="JAPFFF010000006">
    <property type="protein sequence ID" value="KAK8887843.1"/>
    <property type="molecule type" value="Genomic_DNA"/>
</dbReference>
<sequence length="104" mass="12635">MPYYDIERIKAMIPIMRLNGLINDEVINEIQLNRLRLILYNLARGEAFLLPELIPQLDWQELDPFDFELPINIPTWTGEHERYIFLHYFLYFEKDEEFSIESIN</sequence>
<comment type="caution">
    <text evidence="1">The sequence shown here is derived from an EMBL/GenBank/DDBJ whole genome shotgun (WGS) entry which is preliminary data.</text>
</comment>
<keyword evidence="2" id="KW-1185">Reference proteome</keyword>
<dbReference type="Proteomes" id="UP001470230">
    <property type="component" value="Unassembled WGS sequence"/>
</dbReference>